<dbReference type="PANTHER" id="PTHR33295:SF8">
    <property type="entry name" value="AAA+ ATPASE DOMAIN-CONTAINING PROTEIN"/>
    <property type="match status" value="1"/>
</dbReference>
<dbReference type="EMBL" id="ATBP01001067">
    <property type="protein sequence ID" value="ETR68116.1"/>
    <property type="molecule type" value="Genomic_DNA"/>
</dbReference>
<dbReference type="InterPro" id="IPR041682">
    <property type="entry name" value="AAA_14"/>
</dbReference>
<comment type="caution">
    <text evidence="3">The sequence shown here is derived from an EMBL/GenBank/DDBJ whole genome shotgun (WGS) entry which is preliminary data.</text>
</comment>
<reference evidence="4" key="1">
    <citation type="submission" date="2012-11" db="EMBL/GenBank/DDBJ databases">
        <authorList>
            <person name="Lucero-Rivera Y.E."/>
            <person name="Tovar-Ramirez D."/>
        </authorList>
    </citation>
    <scope>NUCLEOTIDE SEQUENCE [LARGE SCALE GENOMIC DNA]</scope>
    <source>
        <strain evidence="4">Araruama</strain>
    </source>
</reference>
<dbReference type="PANTHER" id="PTHR33295">
    <property type="entry name" value="ATPASE"/>
    <property type="match status" value="1"/>
</dbReference>
<evidence type="ECO:0000259" key="1">
    <source>
        <dbReference type="Pfam" id="PF13173"/>
    </source>
</evidence>
<proteinExistence type="predicted"/>
<name>A0A1V1P020_9BACT</name>
<dbReference type="Pfam" id="PF13173">
    <property type="entry name" value="AAA_14"/>
    <property type="match status" value="1"/>
</dbReference>
<dbReference type="AlphaFoldDB" id="A0A1V1P020"/>
<evidence type="ECO:0000313" key="3">
    <source>
        <dbReference type="EMBL" id="ETR68116.1"/>
    </source>
</evidence>
<protein>
    <submittedName>
        <fullName evidence="3">ATPase</fullName>
    </submittedName>
</protein>
<gene>
    <name evidence="3" type="ORF">OMM_04751</name>
</gene>
<evidence type="ECO:0000259" key="2">
    <source>
        <dbReference type="Pfam" id="PF13635"/>
    </source>
</evidence>
<dbReference type="InterPro" id="IPR027417">
    <property type="entry name" value="P-loop_NTPase"/>
</dbReference>
<dbReference type="Pfam" id="PF13635">
    <property type="entry name" value="DUF4143"/>
    <property type="match status" value="1"/>
</dbReference>
<feature type="domain" description="DUF4143" evidence="2">
    <location>
        <begin position="226"/>
        <end position="375"/>
    </location>
</feature>
<dbReference type="InterPro" id="IPR025420">
    <property type="entry name" value="DUF4143"/>
</dbReference>
<sequence>MKQIISQLIDDFHERKLPDLMPRDIPLYEIHGKASVIIGMRRSGKTWFLFQKIKSLCDKGINKNRMLYLNFEDDRLIDFHVSKFQDILDVYYARFPNNKNHRCYFFLDEIQRIQHWESFIRRLIDTENVQIFISGSSSKLLSSEIATCLRGRSLPIVMYPFSFSEFLRYHNYFSTVPRSFGSKNAAILRNAMNQYFIMGGFPEVQLLEKQLQTEILQGYLDSVLLKDIIERHHVTNITALKYLLRQIMHSCSEKFSINKFYHTMKSMSVKCSKDNLYTYMEYLTDAFVCYKIPIHTLSEKTRIVNPVKVYVVDNGLVNAMTFRHTVNNGALLENLVFMHLLRKGYEIAYINTQSGYETDFFAKHSVTGDMHLFQVCWDMSNEKTFNRELRGMKAAMQELSLDNASIITWDDEQVLEHNISVVPIWKWLIL</sequence>
<accession>A0A1V1P020</accession>
<feature type="domain" description="AAA" evidence="1">
    <location>
        <begin position="33"/>
        <end position="167"/>
    </location>
</feature>
<dbReference type="Proteomes" id="UP000189670">
    <property type="component" value="Unassembled WGS sequence"/>
</dbReference>
<organism evidence="3 4">
    <name type="scientific">Candidatus Magnetoglobus multicellularis str. Araruama</name>
    <dbReference type="NCBI Taxonomy" id="890399"/>
    <lineage>
        <taxon>Bacteria</taxon>
        <taxon>Pseudomonadati</taxon>
        <taxon>Thermodesulfobacteriota</taxon>
        <taxon>Desulfobacteria</taxon>
        <taxon>Desulfobacterales</taxon>
        <taxon>Desulfobacteraceae</taxon>
        <taxon>Candidatus Magnetoglobus</taxon>
    </lineage>
</organism>
<dbReference type="Gene3D" id="3.40.50.300">
    <property type="entry name" value="P-loop containing nucleotide triphosphate hydrolases"/>
    <property type="match status" value="1"/>
</dbReference>
<dbReference type="SUPFAM" id="SSF52540">
    <property type="entry name" value="P-loop containing nucleoside triphosphate hydrolases"/>
    <property type="match status" value="1"/>
</dbReference>
<evidence type="ECO:0000313" key="4">
    <source>
        <dbReference type="Proteomes" id="UP000189670"/>
    </source>
</evidence>